<dbReference type="NCBIfam" id="TIGR02547">
    <property type="entry name" value="casA_cse1"/>
    <property type="match status" value="1"/>
</dbReference>
<protein>
    <submittedName>
        <fullName evidence="1">CRISPR system Cascade subunit CasA</fullName>
    </submittedName>
</protein>
<keyword evidence="2" id="KW-1185">Reference proteome</keyword>
<organism evidence="1 2">
    <name type="scientific">Arcanobacterium hippocoleae</name>
    <dbReference type="NCBI Taxonomy" id="149017"/>
    <lineage>
        <taxon>Bacteria</taxon>
        <taxon>Bacillati</taxon>
        <taxon>Actinomycetota</taxon>
        <taxon>Actinomycetes</taxon>
        <taxon>Actinomycetales</taxon>
        <taxon>Actinomycetaceae</taxon>
        <taxon>Arcanobacterium</taxon>
    </lineage>
</organism>
<dbReference type="Pfam" id="PF09481">
    <property type="entry name" value="CRISPR_Cse1"/>
    <property type="match status" value="1"/>
</dbReference>
<gene>
    <name evidence="1" type="ORF">J2S36_000878</name>
</gene>
<reference evidence="1 2" key="1">
    <citation type="submission" date="2023-07" db="EMBL/GenBank/DDBJ databases">
        <title>Sequencing the genomes of 1000 actinobacteria strains.</title>
        <authorList>
            <person name="Klenk H.-P."/>
        </authorList>
    </citation>
    <scope>NUCLEOTIDE SEQUENCE [LARGE SCALE GENOMIC DNA]</scope>
    <source>
        <strain evidence="1 2">DSM 15539</strain>
    </source>
</reference>
<dbReference type="InterPro" id="IPR013381">
    <property type="entry name" value="CRISPR-assoc_prot_Cse1"/>
</dbReference>
<evidence type="ECO:0000313" key="1">
    <source>
        <dbReference type="EMBL" id="MDR6939335.1"/>
    </source>
</evidence>
<proteinExistence type="predicted"/>
<sequence>MIAKDGGFGVSSTSSASFNLVDEPWIMVRYLDGNTGEVSLLQLLDQMQNIAQIAGELPTQDFAVFRTILAIFYRALDIETKADWFECYHDPETVCSDVREYLAAMHDRFDLRHPEYPFYQVPGKGTVCEPGVSLRKLIADYHNKKQGNEVYPFFVNRALNGSTKITWAEAARWLIYVQQFDVGGLHSNLFVDGKKIGGYVNRGKSGWLGQIGGMWINRENLYESIFFNLIPTDYFPSSDQGVEDFPSWETYEVFWKDSKGNIIDTDRLLKQDRIPQGIISLLTWQARMVFLDGDDSGVSGVAIGHKPYLISGENRFLEPMTTWAISQKDTKISKTAIYRPKRYNPAIQVWRGLSAILPQISMSNKVNINGVEYRQFRSALIIEWIHELVSEWKEVSPLIDLRTVGVIFTDSKSSTIETILNDGVELPKVLLEPERAHLQLFVRDSVKLVDNVAKAVFVLASQTSQAAGQSTEEAKAPAEDYKRKFYSNVDRDFRQWLKELRDPSDQEKLARYLRRAANDMEQEITESLPTDILFAASRAINRYRRVVNESLKNSLLIDLHNNQKGSAAKEKDGRDGK</sequence>
<comment type="caution">
    <text evidence="1">The sequence shown here is derived from an EMBL/GenBank/DDBJ whole genome shotgun (WGS) entry which is preliminary data.</text>
</comment>
<evidence type="ECO:0000313" key="2">
    <source>
        <dbReference type="Proteomes" id="UP001266099"/>
    </source>
</evidence>
<accession>A0ABU1T248</accession>
<name>A0ABU1T248_9ACTO</name>
<dbReference type="Proteomes" id="UP001266099">
    <property type="component" value="Unassembled WGS sequence"/>
</dbReference>
<dbReference type="EMBL" id="JAVDUJ010000001">
    <property type="protein sequence ID" value="MDR6939335.1"/>
    <property type="molecule type" value="Genomic_DNA"/>
</dbReference>
<dbReference type="RefSeq" id="WP_309955940.1">
    <property type="nucleotide sequence ID" value="NZ_JAVDUJ010000001.1"/>
</dbReference>
<dbReference type="Gene3D" id="1.10.132.100">
    <property type="match status" value="1"/>
</dbReference>